<protein>
    <submittedName>
        <fullName evidence="3">Uncharacterized protein</fullName>
    </submittedName>
</protein>
<keyword evidence="2" id="KW-0732">Signal</keyword>
<sequence length="100" mass="11191">MWTALVVIWIFSLSLSESHAASNDPRNFVPNKMWNGLVKRNASVETVDNKTSETSAAHLNSTEVTTEDISRTDLSEPSYKKKDYTQVGYLINGMYAASEM</sequence>
<dbReference type="Proteomes" id="UP000233080">
    <property type="component" value="Unassembled WGS sequence"/>
</dbReference>
<dbReference type="Pfam" id="PF17823">
    <property type="entry name" value="DUF5585"/>
    <property type="match status" value="1"/>
</dbReference>
<evidence type="ECO:0000256" key="2">
    <source>
        <dbReference type="SAM" id="SignalP"/>
    </source>
</evidence>
<feature type="region of interest" description="Disordered" evidence="1">
    <location>
        <begin position="46"/>
        <end position="71"/>
    </location>
</feature>
<dbReference type="AlphaFoldDB" id="A0A2K5J0Z0"/>
<proteinExistence type="predicted"/>
<organism evidence="3 4">
    <name type="scientific">Colobus angolensis palliatus</name>
    <name type="common">Peters' Angolan colobus</name>
    <dbReference type="NCBI Taxonomy" id="336983"/>
    <lineage>
        <taxon>Eukaryota</taxon>
        <taxon>Metazoa</taxon>
        <taxon>Chordata</taxon>
        <taxon>Craniata</taxon>
        <taxon>Vertebrata</taxon>
        <taxon>Euteleostomi</taxon>
        <taxon>Mammalia</taxon>
        <taxon>Eutheria</taxon>
        <taxon>Euarchontoglires</taxon>
        <taxon>Primates</taxon>
        <taxon>Haplorrhini</taxon>
        <taxon>Catarrhini</taxon>
        <taxon>Cercopithecidae</taxon>
        <taxon>Colobinae</taxon>
        <taxon>Colobus</taxon>
    </lineage>
</organism>
<reference evidence="3" key="1">
    <citation type="submission" date="2025-08" db="UniProtKB">
        <authorList>
            <consortium name="Ensembl"/>
        </authorList>
    </citation>
    <scope>IDENTIFICATION</scope>
</reference>
<keyword evidence="4" id="KW-1185">Reference proteome</keyword>
<feature type="signal peptide" evidence="2">
    <location>
        <begin position="1"/>
        <end position="20"/>
    </location>
</feature>
<feature type="chain" id="PRO_5014439497" evidence="2">
    <location>
        <begin position="21"/>
        <end position="100"/>
    </location>
</feature>
<name>A0A2K5J0Z0_COLAP</name>
<dbReference type="Ensembl" id="ENSCANT00000045472.1">
    <property type="protein sequence ID" value="ENSCANP00000022490.1"/>
    <property type="gene ID" value="ENSCANG00000034671.1"/>
</dbReference>
<evidence type="ECO:0000313" key="3">
    <source>
        <dbReference type="Ensembl" id="ENSCANP00000022490.1"/>
    </source>
</evidence>
<evidence type="ECO:0000256" key="1">
    <source>
        <dbReference type="SAM" id="MobiDB-lite"/>
    </source>
</evidence>
<feature type="compositionally biased region" description="Polar residues" evidence="1">
    <location>
        <begin position="52"/>
        <end position="64"/>
    </location>
</feature>
<dbReference type="InterPro" id="IPR041056">
    <property type="entry name" value="DUF5585"/>
</dbReference>
<accession>A0A2K5J0Z0</accession>
<reference evidence="3" key="2">
    <citation type="submission" date="2025-09" db="UniProtKB">
        <authorList>
            <consortium name="Ensembl"/>
        </authorList>
    </citation>
    <scope>IDENTIFICATION</scope>
</reference>
<evidence type="ECO:0000313" key="4">
    <source>
        <dbReference type="Proteomes" id="UP000233080"/>
    </source>
</evidence>